<feature type="non-terminal residue" evidence="1">
    <location>
        <position position="1"/>
    </location>
</feature>
<dbReference type="AlphaFoldDB" id="A0A8S2K3C1"/>
<gene>
    <name evidence="1" type="ORF">BYL167_LOCUS4848</name>
</gene>
<sequence length="478" mass="53711">KKGILSTLKVKEHAGMTINNVNAVTKRRAINSNGVIGTFYDIYRDCVLKRSHPIERPSVTQIFDKITCESTDGKKEKSQNIFQWINIDDDLRLSILLNAVPRTGVVELAEYYYPMGEYVRLLHFLCPNREYQLPHNYESKNEGFKSIVREVDATHIITSISLGIDVVVVLQLPVKDKIIQNIDVALRKVGTRLKDSRNDSCFAQEDEDALKSITEIKVYSNIPELVTMTSFLEFDGNQSQLIIEQNNKSNEPVLSSHSKTHASDSFPASTTTEFINILLLGESGVGKSTFINAFVNYLTFGTVENSKRGKPVVLIPVSFLLITGDNFEERTVTFGDIDSLNNENFDHPGQSVTHHCKSYVFQLDNISQKKICIIDTPGFGDTRGLDQDDVNMQHTLEYINDLTHINAVCFLLKSNASRVHNFFKTCLAQLLNSLRSTSRQNIIFCFTNARSTFYSPGDTAPLLKSVLKGTGFDGIPFK</sequence>
<dbReference type="Proteomes" id="UP000681967">
    <property type="component" value="Unassembled WGS sequence"/>
</dbReference>
<name>A0A8S2K3C1_9BILA</name>
<dbReference type="SUPFAM" id="SSF52540">
    <property type="entry name" value="P-loop containing nucleoside triphosphate hydrolases"/>
    <property type="match status" value="1"/>
</dbReference>
<dbReference type="InterPro" id="IPR025662">
    <property type="entry name" value="Sigma_54_int_dom_ATP-bd_1"/>
</dbReference>
<dbReference type="PANTHER" id="PTHR32046">
    <property type="entry name" value="G DOMAIN-CONTAINING PROTEIN"/>
    <property type="match status" value="1"/>
</dbReference>
<dbReference type="EMBL" id="CAJOBH010001063">
    <property type="protein sequence ID" value="CAF3833539.1"/>
    <property type="molecule type" value="Genomic_DNA"/>
</dbReference>
<evidence type="ECO:0000313" key="1">
    <source>
        <dbReference type="EMBL" id="CAF3833539.1"/>
    </source>
</evidence>
<evidence type="ECO:0000313" key="2">
    <source>
        <dbReference type="Proteomes" id="UP000681967"/>
    </source>
</evidence>
<dbReference type="PANTHER" id="PTHR32046:SF11">
    <property type="entry name" value="IMMUNE-ASSOCIATED NUCLEOTIDE-BINDING PROTEIN 10-LIKE"/>
    <property type="match status" value="1"/>
</dbReference>
<accession>A0A8S2K3C1</accession>
<organism evidence="1 2">
    <name type="scientific">Rotaria magnacalcarata</name>
    <dbReference type="NCBI Taxonomy" id="392030"/>
    <lineage>
        <taxon>Eukaryota</taxon>
        <taxon>Metazoa</taxon>
        <taxon>Spiralia</taxon>
        <taxon>Gnathifera</taxon>
        <taxon>Rotifera</taxon>
        <taxon>Eurotatoria</taxon>
        <taxon>Bdelloidea</taxon>
        <taxon>Philodinida</taxon>
        <taxon>Philodinidae</taxon>
        <taxon>Rotaria</taxon>
    </lineage>
</organism>
<dbReference type="Gene3D" id="3.40.50.300">
    <property type="entry name" value="P-loop containing nucleotide triphosphate hydrolases"/>
    <property type="match status" value="1"/>
</dbReference>
<evidence type="ECO:0008006" key="3">
    <source>
        <dbReference type="Google" id="ProtNLM"/>
    </source>
</evidence>
<reference evidence="1" key="1">
    <citation type="submission" date="2021-02" db="EMBL/GenBank/DDBJ databases">
        <authorList>
            <person name="Nowell W R."/>
        </authorList>
    </citation>
    <scope>NUCLEOTIDE SEQUENCE</scope>
</reference>
<dbReference type="PROSITE" id="PS00675">
    <property type="entry name" value="SIGMA54_INTERACT_1"/>
    <property type="match status" value="1"/>
</dbReference>
<comment type="caution">
    <text evidence="1">The sequence shown here is derived from an EMBL/GenBank/DDBJ whole genome shotgun (WGS) entry which is preliminary data.</text>
</comment>
<protein>
    <recommendedName>
        <fullName evidence="3">G domain-containing protein</fullName>
    </recommendedName>
</protein>
<dbReference type="InterPro" id="IPR027417">
    <property type="entry name" value="P-loop_NTPase"/>
</dbReference>
<proteinExistence type="predicted"/>